<sequence length="120" mass="14260">MRRTIRERMHGTQQHPQVTIIAMNVAIEIIKDIVKPFQCPNMPVIHSNLYMSGWASTYPCTPLRDPSFRKVHFPHINSWSCLQRIGWTRRHWHTNTHYTPARHSDSSHTSWHHTGQTKKW</sequence>
<comment type="caution">
    <text evidence="2">The sequence shown here is derived from an EMBL/GenBank/DDBJ whole genome shotgun (WGS) entry which is preliminary data.</text>
</comment>
<reference evidence="2 3" key="1">
    <citation type="submission" date="2021-06" db="EMBL/GenBank/DDBJ databases">
        <authorList>
            <person name="Palmer J.M."/>
        </authorList>
    </citation>
    <scope>NUCLEOTIDE SEQUENCE [LARGE SCALE GENOMIC DNA]</scope>
    <source>
        <strain evidence="2 3">CL_MEX2019</strain>
        <tissue evidence="2">Muscle</tissue>
    </source>
</reference>
<dbReference type="EMBL" id="JAHUTJ010015017">
    <property type="protein sequence ID" value="MED6269452.1"/>
    <property type="molecule type" value="Genomic_DNA"/>
</dbReference>
<evidence type="ECO:0000256" key="1">
    <source>
        <dbReference type="SAM" id="MobiDB-lite"/>
    </source>
</evidence>
<proteinExistence type="predicted"/>
<protein>
    <submittedName>
        <fullName evidence="2">Uncharacterized protein</fullName>
    </submittedName>
</protein>
<organism evidence="2 3">
    <name type="scientific">Characodon lateralis</name>
    <dbReference type="NCBI Taxonomy" id="208331"/>
    <lineage>
        <taxon>Eukaryota</taxon>
        <taxon>Metazoa</taxon>
        <taxon>Chordata</taxon>
        <taxon>Craniata</taxon>
        <taxon>Vertebrata</taxon>
        <taxon>Euteleostomi</taxon>
        <taxon>Actinopterygii</taxon>
        <taxon>Neopterygii</taxon>
        <taxon>Teleostei</taxon>
        <taxon>Neoteleostei</taxon>
        <taxon>Acanthomorphata</taxon>
        <taxon>Ovalentaria</taxon>
        <taxon>Atherinomorphae</taxon>
        <taxon>Cyprinodontiformes</taxon>
        <taxon>Goodeidae</taxon>
        <taxon>Characodon</taxon>
    </lineage>
</organism>
<keyword evidence="3" id="KW-1185">Reference proteome</keyword>
<name>A0ABU7D3E4_9TELE</name>
<gene>
    <name evidence="2" type="ORF">CHARACLAT_033283</name>
</gene>
<evidence type="ECO:0000313" key="2">
    <source>
        <dbReference type="EMBL" id="MED6269452.1"/>
    </source>
</evidence>
<dbReference type="Proteomes" id="UP001352852">
    <property type="component" value="Unassembled WGS sequence"/>
</dbReference>
<evidence type="ECO:0000313" key="3">
    <source>
        <dbReference type="Proteomes" id="UP001352852"/>
    </source>
</evidence>
<feature type="region of interest" description="Disordered" evidence="1">
    <location>
        <begin position="98"/>
        <end position="120"/>
    </location>
</feature>
<accession>A0ABU7D3E4</accession>